<dbReference type="EMBL" id="MU839842">
    <property type="protein sequence ID" value="KAK1751528.1"/>
    <property type="molecule type" value="Genomic_DNA"/>
</dbReference>
<evidence type="ECO:0000256" key="4">
    <source>
        <dbReference type="ARBA" id="ARBA00023125"/>
    </source>
</evidence>
<organism evidence="8 9">
    <name type="scientific">Echria macrotheca</name>
    <dbReference type="NCBI Taxonomy" id="438768"/>
    <lineage>
        <taxon>Eukaryota</taxon>
        <taxon>Fungi</taxon>
        <taxon>Dikarya</taxon>
        <taxon>Ascomycota</taxon>
        <taxon>Pezizomycotina</taxon>
        <taxon>Sordariomycetes</taxon>
        <taxon>Sordariomycetidae</taxon>
        <taxon>Sordariales</taxon>
        <taxon>Schizotheciaceae</taxon>
        <taxon>Echria</taxon>
    </lineage>
</organism>
<name>A0AAJ0F5N2_9PEZI</name>
<feature type="domain" description="Zn(2)-C6 fungal-type" evidence="7">
    <location>
        <begin position="5"/>
        <end position="33"/>
    </location>
</feature>
<dbReference type="InterPro" id="IPR001138">
    <property type="entry name" value="Zn2Cys6_DnaBD"/>
</dbReference>
<dbReference type="PROSITE" id="PS50048">
    <property type="entry name" value="ZN2_CY6_FUNGAL_2"/>
    <property type="match status" value="1"/>
</dbReference>
<dbReference type="AlphaFoldDB" id="A0AAJ0F5N2"/>
<keyword evidence="4" id="KW-0238">DNA-binding</keyword>
<reference evidence="8" key="1">
    <citation type="submission" date="2023-06" db="EMBL/GenBank/DDBJ databases">
        <title>Genome-scale phylogeny and comparative genomics of the fungal order Sordariales.</title>
        <authorList>
            <consortium name="Lawrence Berkeley National Laboratory"/>
            <person name="Hensen N."/>
            <person name="Bonometti L."/>
            <person name="Westerberg I."/>
            <person name="Brannstrom I.O."/>
            <person name="Guillou S."/>
            <person name="Cros-Aarteil S."/>
            <person name="Calhoun S."/>
            <person name="Haridas S."/>
            <person name="Kuo A."/>
            <person name="Mondo S."/>
            <person name="Pangilinan J."/>
            <person name="Riley R."/>
            <person name="Labutti K."/>
            <person name="Andreopoulos B."/>
            <person name="Lipzen A."/>
            <person name="Chen C."/>
            <person name="Yanf M."/>
            <person name="Daum C."/>
            <person name="Ng V."/>
            <person name="Clum A."/>
            <person name="Steindorff A."/>
            <person name="Ohm R."/>
            <person name="Martin F."/>
            <person name="Silar P."/>
            <person name="Natvig D."/>
            <person name="Lalanne C."/>
            <person name="Gautier V."/>
            <person name="Ament-Velasquez S.L."/>
            <person name="Kruys A."/>
            <person name="Hutchinson M.I."/>
            <person name="Powell A.J."/>
            <person name="Barry K."/>
            <person name="Miller A.N."/>
            <person name="Grigoriev I.V."/>
            <person name="Debuchy R."/>
            <person name="Gladieux P."/>
            <person name="Thoren M.H."/>
            <person name="Johannesson H."/>
        </authorList>
    </citation>
    <scope>NUCLEOTIDE SEQUENCE</scope>
    <source>
        <strain evidence="8">PSN4</strain>
    </source>
</reference>
<dbReference type="InterPro" id="IPR021858">
    <property type="entry name" value="Fun_TF"/>
</dbReference>
<gene>
    <name evidence="8" type="ORF">QBC47DRAFT_308178</name>
</gene>
<dbReference type="Gene3D" id="4.10.240.10">
    <property type="entry name" value="Zn(2)-C6 fungal-type DNA-binding domain"/>
    <property type="match status" value="1"/>
</dbReference>
<keyword evidence="6" id="KW-0539">Nucleus</keyword>
<comment type="subcellular location">
    <subcellularLocation>
        <location evidence="1">Nucleus</location>
    </subcellularLocation>
</comment>
<dbReference type="Proteomes" id="UP001239445">
    <property type="component" value="Unassembled WGS sequence"/>
</dbReference>
<keyword evidence="9" id="KW-1185">Reference proteome</keyword>
<dbReference type="PANTHER" id="PTHR37534">
    <property type="entry name" value="TRANSCRIPTIONAL ACTIVATOR PROTEIN UGA3"/>
    <property type="match status" value="1"/>
</dbReference>
<evidence type="ECO:0000256" key="5">
    <source>
        <dbReference type="ARBA" id="ARBA00023163"/>
    </source>
</evidence>
<evidence type="ECO:0000313" key="8">
    <source>
        <dbReference type="EMBL" id="KAK1751528.1"/>
    </source>
</evidence>
<dbReference type="GO" id="GO:0005634">
    <property type="term" value="C:nucleus"/>
    <property type="evidence" value="ECO:0007669"/>
    <property type="project" value="UniProtKB-SubCell"/>
</dbReference>
<protein>
    <submittedName>
        <fullName evidence="8">Fungal-specific transcription factor domain-containing protein</fullName>
    </submittedName>
</protein>
<dbReference type="Pfam" id="PF00172">
    <property type="entry name" value="Zn_clus"/>
    <property type="match status" value="1"/>
</dbReference>
<keyword evidence="5" id="KW-0804">Transcription</keyword>
<proteinExistence type="predicted"/>
<evidence type="ECO:0000259" key="7">
    <source>
        <dbReference type="PROSITE" id="PS50048"/>
    </source>
</evidence>
<dbReference type="SMART" id="SM00066">
    <property type="entry name" value="GAL4"/>
    <property type="match status" value="1"/>
</dbReference>
<dbReference type="GO" id="GO:0000976">
    <property type="term" value="F:transcription cis-regulatory region binding"/>
    <property type="evidence" value="ECO:0007669"/>
    <property type="project" value="TreeGrafter"/>
</dbReference>
<dbReference type="GO" id="GO:0008270">
    <property type="term" value="F:zinc ion binding"/>
    <property type="evidence" value="ECO:0007669"/>
    <property type="project" value="InterPro"/>
</dbReference>
<evidence type="ECO:0000313" key="9">
    <source>
        <dbReference type="Proteomes" id="UP001239445"/>
    </source>
</evidence>
<dbReference type="SUPFAM" id="SSF57701">
    <property type="entry name" value="Zn2/Cys6 DNA-binding domain"/>
    <property type="match status" value="1"/>
</dbReference>
<accession>A0AAJ0F5N2</accession>
<dbReference type="GO" id="GO:0045944">
    <property type="term" value="P:positive regulation of transcription by RNA polymerase II"/>
    <property type="evidence" value="ECO:0007669"/>
    <property type="project" value="TreeGrafter"/>
</dbReference>
<dbReference type="GO" id="GO:0000981">
    <property type="term" value="F:DNA-binding transcription factor activity, RNA polymerase II-specific"/>
    <property type="evidence" value="ECO:0007669"/>
    <property type="project" value="InterPro"/>
</dbReference>
<evidence type="ECO:0000256" key="2">
    <source>
        <dbReference type="ARBA" id="ARBA00022833"/>
    </source>
</evidence>
<dbReference type="InterPro" id="IPR036864">
    <property type="entry name" value="Zn2-C6_fun-type_DNA-bd_sf"/>
</dbReference>
<evidence type="ECO:0000256" key="6">
    <source>
        <dbReference type="ARBA" id="ARBA00023242"/>
    </source>
</evidence>
<keyword evidence="3" id="KW-0805">Transcription regulation</keyword>
<keyword evidence="2" id="KW-0862">Zinc</keyword>
<evidence type="ECO:0000256" key="1">
    <source>
        <dbReference type="ARBA" id="ARBA00004123"/>
    </source>
</evidence>
<dbReference type="PANTHER" id="PTHR37534:SF51">
    <property type="entry name" value="ACRIFLAVINE SENSITIVITY CONTROL PROTEIN ACR-2"/>
    <property type="match status" value="1"/>
</dbReference>
<sequence length="484" mass="53648">MAASKCHNCRRRRLRCDRSFPACLKCSVNGEACLGYGQILRWADAPALRGRLAGKHRASEIRTGPTGHVNSPDDTEVRRADDEVAELGVIASLLDPMVNNLDRKSRYYVHHFATTVCRDLVSIDQDNHNPFRIMIPLITHYQYLEAIVIATSAMHLATLHRFRAPDVPTTGRELVDALAAKGRAIRLLHDAVEGTTTTMANRAPLLAAVVFFVNLDLIDSGKGGWKAHMKAARSLIAAIYRSSSIQNQQVDATLAPLADAITADCLTYHILASTISTVPGPSAMDKDVDVLAVLERAQAYSYHGCPPVVMRSILRASHPTTADPGQLLDTVRSVDVHAWVQSITGLPAHDDTTARIELASAHRAAACLYILLSSDQSVDKRDDIDNMVLQILQHLEKIPGDHVLLKGTVWPTFMAGAQTDDPYWRAWCFERLRAVWTRNPWVCPWGYVLTATEMMERIWTARDKGEGTNWLRGLKDSKEDLLIV</sequence>
<dbReference type="Pfam" id="PF11951">
    <property type="entry name" value="Fungal_trans_2"/>
    <property type="match status" value="2"/>
</dbReference>
<evidence type="ECO:0000256" key="3">
    <source>
        <dbReference type="ARBA" id="ARBA00023015"/>
    </source>
</evidence>
<comment type="caution">
    <text evidence="8">The sequence shown here is derived from an EMBL/GenBank/DDBJ whole genome shotgun (WGS) entry which is preliminary data.</text>
</comment>